<geneLocation type="plasmid" evidence="2 3">
    <name>unnamed2</name>
</geneLocation>
<dbReference type="OrthoDB" id="4338441at2"/>
<feature type="transmembrane region" description="Helical" evidence="1">
    <location>
        <begin position="12"/>
        <end position="30"/>
    </location>
</feature>
<protein>
    <submittedName>
        <fullName evidence="2">Uncharacterized protein</fullName>
    </submittedName>
</protein>
<keyword evidence="1" id="KW-0472">Membrane</keyword>
<evidence type="ECO:0000256" key="1">
    <source>
        <dbReference type="SAM" id="Phobius"/>
    </source>
</evidence>
<organism evidence="2 3">
    <name type="scientific">Streptomyces globosus</name>
    <dbReference type="NCBI Taxonomy" id="68209"/>
    <lineage>
        <taxon>Bacteria</taxon>
        <taxon>Bacillati</taxon>
        <taxon>Actinomycetota</taxon>
        <taxon>Actinomycetes</taxon>
        <taxon>Kitasatosporales</taxon>
        <taxon>Streptomycetaceae</taxon>
        <taxon>Streptomyces</taxon>
    </lineage>
</organism>
<dbReference type="Proteomes" id="UP000252004">
    <property type="component" value="Plasmid unnamed2"/>
</dbReference>
<dbReference type="AlphaFoldDB" id="A0A344UBA2"/>
<evidence type="ECO:0000313" key="2">
    <source>
        <dbReference type="EMBL" id="AXE28173.1"/>
    </source>
</evidence>
<keyword evidence="1" id="KW-0812">Transmembrane</keyword>
<keyword evidence="2" id="KW-0614">Plasmid</keyword>
<gene>
    <name evidence="2" type="ORF">C0216_32315</name>
</gene>
<dbReference type="EMBL" id="CP030864">
    <property type="protein sequence ID" value="AXE28173.1"/>
    <property type="molecule type" value="Genomic_DNA"/>
</dbReference>
<accession>A0A344UBA2</accession>
<keyword evidence="3" id="KW-1185">Reference proteome</keyword>
<feature type="transmembrane region" description="Helical" evidence="1">
    <location>
        <begin position="42"/>
        <end position="65"/>
    </location>
</feature>
<evidence type="ECO:0000313" key="3">
    <source>
        <dbReference type="Proteomes" id="UP000252004"/>
    </source>
</evidence>
<dbReference type="KEGG" id="sgz:C0216_32315"/>
<keyword evidence="1" id="KW-1133">Transmembrane helix</keyword>
<dbReference type="RefSeq" id="WP_114059333.1">
    <property type="nucleotide sequence ID" value="NZ_CP030864.1"/>
</dbReference>
<reference evidence="2 3" key="1">
    <citation type="submission" date="2018-01" db="EMBL/GenBank/DDBJ databases">
        <title>Draft genome Sequence of streptomyces globosus LZH-48.</title>
        <authorList>
            <person name="Ran K."/>
            <person name="Li Z."/>
            <person name="Wei S."/>
            <person name="Dong R."/>
        </authorList>
    </citation>
    <scope>NUCLEOTIDE SEQUENCE [LARGE SCALE GENOMIC DNA]</scope>
    <source>
        <strain evidence="2 3">LZH-48</strain>
        <plasmid evidence="2 3">unnamed2</plasmid>
    </source>
</reference>
<sequence>MLRHTTVWSWWTLLWGPLPLLGAATAVHEWRLSARKRWRIGVMEWLALVWANFGFAVCLAGVWVLG</sequence>
<proteinExistence type="predicted"/>
<name>A0A344UBA2_9ACTN</name>